<feature type="region of interest" description="Disordered" evidence="1">
    <location>
        <begin position="458"/>
        <end position="508"/>
    </location>
</feature>
<dbReference type="VEuPathDB" id="FungiDB:H257_05225"/>
<feature type="compositionally biased region" description="Acidic residues" evidence="1">
    <location>
        <begin position="458"/>
        <end position="467"/>
    </location>
</feature>
<comment type="caution">
    <text evidence="3">The sequence shown here is derived from an EMBL/GenBank/DDBJ whole genome shotgun (WGS) entry which is preliminary data.</text>
</comment>
<evidence type="ECO:0000313" key="3">
    <source>
        <dbReference type="EMBL" id="RHY89900.1"/>
    </source>
</evidence>
<reference evidence="3 4" key="1">
    <citation type="submission" date="2018-08" db="EMBL/GenBank/DDBJ databases">
        <title>Aphanomyces genome sequencing and annotation.</title>
        <authorList>
            <person name="Minardi D."/>
            <person name="Oidtmann B."/>
            <person name="Van Der Giezen M."/>
            <person name="Studholme D.J."/>
        </authorList>
    </citation>
    <scope>NUCLEOTIDE SEQUENCE [LARGE SCALE GENOMIC DNA]</scope>
    <source>
        <strain evidence="3 4">Sv</strain>
    </source>
</reference>
<evidence type="ECO:0000313" key="4">
    <source>
        <dbReference type="Proteomes" id="UP000285712"/>
    </source>
</evidence>
<sequence length="508" mass="57303">EQDSNGPVLSLEQRMDSLKLMEVRHKVMLLIQSNQPPHHQKAGRSSKALDKMHGKPPPRLVSYNHEIHHNNSPTLLEPCYAVHHRSLLIVLESMTRQIDSNLNQPTAYQCILELCDTFMRHWLAEKALLWLHPKTSTVLFRMSRRMQVEFLTTLAALLWKASEELFVEQVVVAQPNIPSNKAKQRLKSTSQVALSLHSVAYSVLAMVFDAAAGTVSHVDAVLCAMMAAPSTDHPRREEVAMQGLALQKKVFGLIRANHLVEAHGLLDLLIRHVFPSYSVDMTERAQKWMEAVCSTQPALATHMPIVTTFVSSLLKSPTTWLRMANAIHRFLSPDNHENDEEGEEEKAENDDNRALACLTLQTVAPITTLLVLQFIACNHEDNKRKATAAALSKQRKGRQDAKLIPDLIFQVEQYDVVIIKLSKQCKVRSAETRQTADVQATAAMDDMEHAHDELVEIQDNDVQDEMDMPSSGGESDDDDVPATARQEEEDDEMASRHVKRRRRVVEED</sequence>
<evidence type="ECO:0000256" key="1">
    <source>
        <dbReference type="SAM" id="MobiDB-lite"/>
    </source>
</evidence>
<accession>A0A418D5W9</accession>
<feature type="region of interest" description="Disordered" evidence="1">
    <location>
        <begin position="33"/>
        <end position="55"/>
    </location>
</feature>
<evidence type="ECO:0000259" key="2">
    <source>
        <dbReference type="Pfam" id="PF14678"/>
    </source>
</evidence>
<dbReference type="AlphaFoldDB" id="A0A418D5W9"/>
<gene>
    <name evidence="3" type="ORF">DYB35_009181</name>
</gene>
<dbReference type="EMBL" id="QUTG01003885">
    <property type="protein sequence ID" value="RHY89900.1"/>
    <property type="molecule type" value="Genomic_DNA"/>
</dbReference>
<dbReference type="Proteomes" id="UP000285712">
    <property type="component" value="Unassembled WGS sequence"/>
</dbReference>
<feature type="domain" description="FANCI solenoid 4" evidence="2">
    <location>
        <begin position="379"/>
        <end position="428"/>
    </location>
</feature>
<feature type="non-terminal residue" evidence="3">
    <location>
        <position position="1"/>
    </location>
</feature>
<name>A0A418D5W9_APHAT</name>
<dbReference type="InterPro" id="IPR029314">
    <property type="entry name" value="FANCI_S4"/>
</dbReference>
<proteinExistence type="predicted"/>
<feature type="compositionally biased region" description="Basic residues" evidence="1">
    <location>
        <begin position="496"/>
        <end position="508"/>
    </location>
</feature>
<dbReference type="Pfam" id="PF14678">
    <property type="entry name" value="FANCI_S4"/>
    <property type="match status" value="1"/>
</dbReference>
<protein>
    <recommendedName>
        <fullName evidence="2">FANCI solenoid 4 domain-containing protein</fullName>
    </recommendedName>
</protein>
<organism evidence="3 4">
    <name type="scientific">Aphanomyces astaci</name>
    <name type="common">Crayfish plague agent</name>
    <dbReference type="NCBI Taxonomy" id="112090"/>
    <lineage>
        <taxon>Eukaryota</taxon>
        <taxon>Sar</taxon>
        <taxon>Stramenopiles</taxon>
        <taxon>Oomycota</taxon>
        <taxon>Saprolegniomycetes</taxon>
        <taxon>Saprolegniales</taxon>
        <taxon>Verrucalvaceae</taxon>
        <taxon>Aphanomyces</taxon>
    </lineage>
</organism>